<dbReference type="EMBL" id="CP136898">
    <property type="protein sequence ID" value="WOL18720.1"/>
    <property type="molecule type" value="Genomic_DNA"/>
</dbReference>
<reference evidence="1 2" key="1">
    <citation type="submission" date="2023-10" db="EMBL/GenBank/DDBJ databases">
        <title>Chromosome-scale genome assembly provides insights into flower coloration mechanisms of Canna indica.</title>
        <authorList>
            <person name="Li C."/>
        </authorList>
    </citation>
    <scope>NUCLEOTIDE SEQUENCE [LARGE SCALE GENOMIC DNA]</scope>
    <source>
        <tissue evidence="1">Flower</tissue>
    </source>
</reference>
<protein>
    <submittedName>
        <fullName evidence="1">Uncharacterized protein</fullName>
    </submittedName>
</protein>
<accession>A0AAQ3QSB1</accession>
<gene>
    <name evidence="1" type="ORF">Cni_G27517</name>
</gene>
<organism evidence="1 2">
    <name type="scientific">Canna indica</name>
    <name type="common">Indian-shot</name>
    <dbReference type="NCBI Taxonomy" id="4628"/>
    <lineage>
        <taxon>Eukaryota</taxon>
        <taxon>Viridiplantae</taxon>
        <taxon>Streptophyta</taxon>
        <taxon>Embryophyta</taxon>
        <taxon>Tracheophyta</taxon>
        <taxon>Spermatophyta</taxon>
        <taxon>Magnoliopsida</taxon>
        <taxon>Liliopsida</taxon>
        <taxon>Zingiberales</taxon>
        <taxon>Cannaceae</taxon>
        <taxon>Canna</taxon>
    </lineage>
</organism>
<evidence type="ECO:0000313" key="1">
    <source>
        <dbReference type="EMBL" id="WOL18720.1"/>
    </source>
</evidence>
<dbReference type="AlphaFoldDB" id="A0AAQ3QSB1"/>
<evidence type="ECO:0000313" key="2">
    <source>
        <dbReference type="Proteomes" id="UP001327560"/>
    </source>
</evidence>
<keyword evidence="2" id="KW-1185">Reference proteome</keyword>
<dbReference type="Proteomes" id="UP001327560">
    <property type="component" value="Chromosome 9"/>
</dbReference>
<name>A0AAQ3QSB1_9LILI</name>
<sequence length="60" mass="6611">MSGALSASMSSPLETTTRAWLSILPPDHYPPAAEIDTFIDSNNAPFLDDLRSFPRPQLHN</sequence>
<proteinExistence type="predicted"/>